<reference evidence="3" key="2">
    <citation type="submission" date="2025-08" db="UniProtKB">
        <authorList>
            <consortium name="Ensembl"/>
        </authorList>
    </citation>
    <scope>IDENTIFICATION</scope>
</reference>
<dbReference type="Ensembl" id="ENSHHUT00000047491.1">
    <property type="protein sequence ID" value="ENSHHUP00000045798.1"/>
    <property type="gene ID" value="ENSHHUG00000027938.1"/>
</dbReference>
<dbReference type="AlphaFoldDB" id="A0A4W5N796"/>
<dbReference type="Pfam" id="PF10577">
    <property type="entry name" value="FAM171A1-2-B_N"/>
    <property type="match status" value="1"/>
</dbReference>
<dbReference type="PANTHER" id="PTHR31626:SF2">
    <property type="entry name" value="PROTEIN FAM171B"/>
    <property type="match status" value="1"/>
</dbReference>
<name>A0A4W5N796_9TELE</name>
<evidence type="ECO:0000313" key="4">
    <source>
        <dbReference type="Proteomes" id="UP000314982"/>
    </source>
</evidence>
<evidence type="ECO:0000313" key="3">
    <source>
        <dbReference type="Ensembl" id="ENSHHUP00000045798.1"/>
    </source>
</evidence>
<keyword evidence="4" id="KW-1185">Reference proteome</keyword>
<dbReference type="PROSITE" id="PS51257">
    <property type="entry name" value="PROKAR_LIPOPROTEIN"/>
    <property type="match status" value="1"/>
</dbReference>
<evidence type="ECO:0000256" key="1">
    <source>
        <dbReference type="SAM" id="SignalP"/>
    </source>
</evidence>
<dbReference type="GeneTree" id="ENSGT00950000183184"/>
<accession>A0A4W5N796</accession>
<dbReference type="InterPro" id="IPR048530">
    <property type="entry name" value="FAM171_N"/>
</dbReference>
<reference evidence="3" key="3">
    <citation type="submission" date="2025-09" db="UniProtKB">
        <authorList>
            <consortium name="Ensembl"/>
        </authorList>
    </citation>
    <scope>IDENTIFICATION</scope>
</reference>
<feature type="signal peptide" evidence="1">
    <location>
        <begin position="1"/>
        <end position="24"/>
    </location>
</feature>
<sequence>MPADRLYLLFSLVVISCGDCVVRAAPEGGVLGGLPTLLAAEDNAIASVPDGSITGQTALYQIQTPSALTPEPPFALRVLVKDHVTRRRLGGAQVEVFVNHTLSSQALTGERGEVMLRVPYSLGLSLTIVASMEGYVLTPLPWRTTKRPIFSSVTLSLLPQNQGNVWLFDDSVLITGKLPGMCTHLETVT</sequence>
<organism evidence="3 4">
    <name type="scientific">Hucho hucho</name>
    <name type="common">huchen</name>
    <dbReference type="NCBI Taxonomy" id="62062"/>
    <lineage>
        <taxon>Eukaryota</taxon>
        <taxon>Metazoa</taxon>
        <taxon>Chordata</taxon>
        <taxon>Craniata</taxon>
        <taxon>Vertebrata</taxon>
        <taxon>Euteleostomi</taxon>
        <taxon>Actinopterygii</taxon>
        <taxon>Neopterygii</taxon>
        <taxon>Teleostei</taxon>
        <taxon>Protacanthopterygii</taxon>
        <taxon>Salmoniformes</taxon>
        <taxon>Salmonidae</taxon>
        <taxon>Salmoninae</taxon>
        <taxon>Hucho</taxon>
    </lineage>
</organism>
<evidence type="ECO:0000259" key="2">
    <source>
        <dbReference type="Pfam" id="PF10577"/>
    </source>
</evidence>
<dbReference type="Proteomes" id="UP000314982">
    <property type="component" value="Unassembled WGS sequence"/>
</dbReference>
<protein>
    <submittedName>
        <fullName evidence="3">Family with sequence similarity 171 member B</fullName>
    </submittedName>
</protein>
<proteinExistence type="predicted"/>
<keyword evidence="1" id="KW-0732">Signal</keyword>
<feature type="chain" id="PRO_5021201105" evidence="1">
    <location>
        <begin position="25"/>
        <end position="189"/>
    </location>
</feature>
<dbReference type="PANTHER" id="PTHR31626">
    <property type="entry name" value="SUSHI DOMAIN-CONTAINING PROTEIN"/>
    <property type="match status" value="1"/>
</dbReference>
<dbReference type="InterPro" id="IPR018890">
    <property type="entry name" value="FAM171"/>
</dbReference>
<reference evidence="4" key="1">
    <citation type="submission" date="2018-06" db="EMBL/GenBank/DDBJ databases">
        <title>Genome assembly of Danube salmon.</title>
        <authorList>
            <person name="Macqueen D.J."/>
            <person name="Gundappa M.K."/>
        </authorList>
    </citation>
    <scope>NUCLEOTIDE SEQUENCE [LARGE SCALE GENOMIC DNA]</scope>
</reference>
<feature type="domain" description="FAM171 N-terminal" evidence="2">
    <location>
        <begin position="76"/>
        <end position="180"/>
    </location>
</feature>